<keyword evidence="5" id="KW-0630">Potassium</keyword>
<dbReference type="Proteomes" id="UP000655225">
    <property type="component" value="Unassembled WGS sequence"/>
</dbReference>
<dbReference type="GO" id="GO:0012505">
    <property type="term" value="C:endomembrane system"/>
    <property type="evidence" value="ECO:0007669"/>
    <property type="project" value="TreeGrafter"/>
</dbReference>
<evidence type="ECO:0000256" key="8">
    <source>
        <dbReference type="ARBA" id="ARBA00023136"/>
    </source>
</evidence>
<feature type="transmembrane region" description="Helical" evidence="10">
    <location>
        <begin position="216"/>
        <end position="239"/>
    </location>
</feature>
<keyword evidence="15" id="KW-1185">Reference proteome</keyword>
<evidence type="ECO:0000256" key="9">
    <source>
        <dbReference type="ARBA" id="ARBA00038341"/>
    </source>
</evidence>
<proteinExistence type="inferred from homology"/>
<evidence type="ECO:0008006" key="16">
    <source>
        <dbReference type="Google" id="ProtNLM"/>
    </source>
</evidence>
<dbReference type="GO" id="GO:0015297">
    <property type="term" value="F:antiporter activity"/>
    <property type="evidence" value="ECO:0007669"/>
    <property type="project" value="InterPro"/>
</dbReference>
<dbReference type="AlphaFoldDB" id="A0A835DD84"/>
<dbReference type="OMA" id="IHEHENV"/>
<feature type="transmembrane region" description="Helical" evidence="10">
    <location>
        <begin position="287"/>
        <end position="316"/>
    </location>
</feature>
<feature type="transmembrane region" description="Helical" evidence="10">
    <location>
        <begin position="336"/>
        <end position="357"/>
    </location>
</feature>
<feature type="transmembrane region" description="Helical" evidence="10">
    <location>
        <begin position="115"/>
        <end position="136"/>
    </location>
</feature>
<evidence type="ECO:0000313" key="15">
    <source>
        <dbReference type="Proteomes" id="UP000655225"/>
    </source>
</evidence>
<comment type="subcellular location">
    <subcellularLocation>
        <location evidence="1">Membrane</location>
        <topology evidence="1">Multi-pass membrane protein</topology>
    </subcellularLocation>
</comment>
<evidence type="ECO:0000259" key="11">
    <source>
        <dbReference type="Pfam" id="PF00999"/>
    </source>
</evidence>
<protein>
    <recommendedName>
        <fullName evidence="16">Cation/H+ exchanger domain-containing protein</fullName>
    </recommendedName>
</protein>
<dbReference type="InterPro" id="IPR006153">
    <property type="entry name" value="Cation/H_exchanger_TM"/>
</dbReference>
<dbReference type="GO" id="GO:0006813">
    <property type="term" value="P:potassium ion transport"/>
    <property type="evidence" value="ECO:0007669"/>
    <property type="project" value="UniProtKB-KW"/>
</dbReference>
<evidence type="ECO:0000259" key="13">
    <source>
        <dbReference type="Pfam" id="PF23259"/>
    </source>
</evidence>
<evidence type="ECO:0000256" key="3">
    <source>
        <dbReference type="ARBA" id="ARBA00022538"/>
    </source>
</evidence>
<dbReference type="OrthoDB" id="1868135at2759"/>
<dbReference type="PANTHER" id="PTHR32468:SF114">
    <property type="entry name" value="CATION_H+ EXCHANGER DOMAIN-CONTAINING PROTEIN"/>
    <property type="match status" value="1"/>
</dbReference>
<feature type="transmembrane region" description="Helical" evidence="10">
    <location>
        <begin position="52"/>
        <end position="75"/>
    </location>
</feature>
<feature type="transmembrane region" description="Helical" evidence="10">
    <location>
        <begin position="364"/>
        <end position="384"/>
    </location>
</feature>
<keyword evidence="4 10" id="KW-0812">Transmembrane</keyword>
<feature type="domain" description="Cation/H(+) antiporter central" evidence="12">
    <location>
        <begin position="505"/>
        <end position="628"/>
    </location>
</feature>
<evidence type="ECO:0000256" key="7">
    <source>
        <dbReference type="ARBA" id="ARBA00023065"/>
    </source>
</evidence>
<comment type="caution">
    <text evidence="14">The sequence shown here is derived from an EMBL/GenBank/DDBJ whole genome shotgun (WGS) entry which is preliminary data.</text>
</comment>
<dbReference type="Gene3D" id="1.20.1530.20">
    <property type="match status" value="1"/>
</dbReference>
<dbReference type="InterPro" id="IPR038770">
    <property type="entry name" value="Na+/solute_symporter_sf"/>
</dbReference>
<dbReference type="GO" id="GO:1902600">
    <property type="term" value="P:proton transmembrane transport"/>
    <property type="evidence" value="ECO:0007669"/>
    <property type="project" value="InterPro"/>
</dbReference>
<feature type="transmembrane region" description="Helical" evidence="10">
    <location>
        <begin position="426"/>
        <end position="446"/>
    </location>
</feature>
<feature type="transmembrane region" description="Helical" evidence="10">
    <location>
        <begin position="396"/>
        <end position="414"/>
    </location>
</feature>
<feature type="transmembrane region" description="Helical" evidence="10">
    <location>
        <begin position="182"/>
        <end position="204"/>
    </location>
</feature>
<feature type="transmembrane region" description="Helical" evidence="10">
    <location>
        <begin position="245"/>
        <end position="266"/>
    </location>
</feature>
<dbReference type="Pfam" id="PF00999">
    <property type="entry name" value="Na_H_Exchanger"/>
    <property type="match status" value="1"/>
</dbReference>
<evidence type="ECO:0000256" key="6">
    <source>
        <dbReference type="ARBA" id="ARBA00022989"/>
    </source>
</evidence>
<keyword evidence="3" id="KW-0633">Potassium transport</keyword>
<evidence type="ECO:0000256" key="5">
    <source>
        <dbReference type="ARBA" id="ARBA00022958"/>
    </source>
</evidence>
<dbReference type="InterPro" id="IPR050794">
    <property type="entry name" value="CPA2_transporter"/>
</dbReference>
<dbReference type="GO" id="GO:0016020">
    <property type="term" value="C:membrane"/>
    <property type="evidence" value="ECO:0007669"/>
    <property type="project" value="UniProtKB-SubCell"/>
</dbReference>
<dbReference type="InterPro" id="IPR057291">
    <property type="entry name" value="CHX17_2nd"/>
</dbReference>
<comment type="similarity">
    <text evidence="9">Belongs to the monovalent cation:proton antiporter 2 (CPA2) transporter (TC 2.A.37) family. CHX (TC 2.A.37.4) subfamily.</text>
</comment>
<feature type="domain" description="Cation/H+ exchanger transmembrane" evidence="11">
    <location>
        <begin position="67"/>
        <end position="446"/>
    </location>
</feature>
<dbReference type="Pfam" id="PF23256">
    <property type="entry name" value="CHX17_2nd"/>
    <property type="match status" value="1"/>
</dbReference>
<keyword evidence="6 10" id="KW-1133">Transmembrane helix</keyword>
<evidence type="ECO:0000256" key="10">
    <source>
        <dbReference type="SAM" id="Phobius"/>
    </source>
</evidence>
<dbReference type="InterPro" id="IPR057290">
    <property type="entry name" value="CHX17_C"/>
</dbReference>
<evidence type="ECO:0000259" key="12">
    <source>
        <dbReference type="Pfam" id="PF23256"/>
    </source>
</evidence>
<keyword evidence="8 10" id="KW-0472">Membrane</keyword>
<gene>
    <name evidence="14" type="ORF">HHK36_015881</name>
</gene>
<keyword evidence="7" id="KW-0406">Ion transport</keyword>
<organism evidence="14 15">
    <name type="scientific">Tetracentron sinense</name>
    <name type="common">Spur-leaf</name>
    <dbReference type="NCBI Taxonomy" id="13715"/>
    <lineage>
        <taxon>Eukaryota</taxon>
        <taxon>Viridiplantae</taxon>
        <taxon>Streptophyta</taxon>
        <taxon>Embryophyta</taxon>
        <taxon>Tracheophyta</taxon>
        <taxon>Spermatophyta</taxon>
        <taxon>Magnoliopsida</taxon>
        <taxon>Trochodendrales</taxon>
        <taxon>Trochodendraceae</taxon>
        <taxon>Tetracentron</taxon>
    </lineage>
</organism>
<feature type="transmembrane region" description="Helical" evidence="10">
    <location>
        <begin position="87"/>
        <end position="109"/>
    </location>
</feature>
<name>A0A835DD84_TETSI</name>
<dbReference type="EMBL" id="JABCRI010000010">
    <property type="protein sequence ID" value="KAF8400008.1"/>
    <property type="molecule type" value="Genomic_DNA"/>
</dbReference>
<keyword evidence="2" id="KW-0813">Transport</keyword>
<evidence type="ECO:0000313" key="14">
    <source>
        <dbReference type="EMBL" id="KAF8400008.1"/>
    </source>
</evidence>
<dbReference type="GO" id="GO:0006885">
    <property type="term" value="P:regulation of pH"/>
    <property type="evidence" value="ECO:0007669"/>
    <property type="project" value="TreeGrafter"/>
</dbReference>
<feature type="transmembrane region" description="Helical" evidence="10">
    <location>
        <begin position="148"/>
        <end position="170"/>
    </location>
</feature>
<evidence type="ECO:0000256" key="4">
    <source>
        <dbReference type="ARBA" id="ARBA00022692"/>
    </source>
</evidence>
<sequence length="829" mass="90703">MNSTMEPSVMEPDELASYTDDPSLLKNLSSICMFGTGVQSNGVFYGDNPLHYSAPLLFLQLSLITAVTIVTVFLLKPLGQPVMVSQILGGIILGPSVLGRIGGFSSAVFPFPSLVVLDTVSLFGLMFYLFLIGVQMDPWIIKKTGKKAIAIGISTVLVPMVISVSCASILSRFSSIDHSITSSLPLVGIAESVLAFPIIARYLTELKILNSEFGRVALSSSMVSGIFSFCLMSITVLMQKDLGKVFAMLTTLSTAAAVAMAIVFILRPAFLWMIQQNPKEEPLKEDCICAVLVGVLVTGLVSQVTGLNILFGPIILGMSLPAGPPLGSALVEKLDIIIVWIILPIYFVKNGLATNVFAIQLPHLVVVESIILICCTGKFIGALLPCLYCKMPLRDAVSLALVMNVQGVLELGLFKMLKRIKLVDDEAFVIMCTSMLMVTAAITPLIKHLYNPSRRYLVYKRRTILHSRPNTELRILVCIHDQDNVATMMNILEASNPTKANPIGVYVVHLMELVGRSTPLLITHQLSKTSSSNATPEERIINAFKYYEQSNVQGAVSVHPFTAISPYVSMHDDVCTLALDRRTSIIIVPFHKQYSSSISGFKIMNKNVLQNAPCSVAILVDRGPSVPSRSLLACWRSYPIAVFFLGGPDDREALALGARMAGNPRVYLTVVRLLENGNINARESKLDNEVMSEFRFSMKGNDQVMYVEEVVMDGSGTVSVIRSMENRFQLIMAGRRHDKRSPLMLGLADWNESTELGAIGDMFASPDFSGDTSILVVQQHAINIHVAAAAGLNENSEHQPAHLTELNLKVAHDVIEDDEFIRLQMRSLY</sequence>
<reference evidence="14 15" key="1">
    <citation type="submission" date="2020-04" db="EMBL/GenBank/DDBJ databases">
        <title>Plant Genome Project.</title>
        <authorList>
            <person name="Zhang R.-G."/>
        </authorList>
    </citation>
    <scope>NUCLEOTIDE SEQUENCE [LARGE SCALE GENOMIC DNA]</scope>
    <source>
        <strain evidence="14">YNK0</strain>
        <tissue evidence="14">Leaf</tissue>
    </source>
</reference>
<dbReference type="PANTHER" id="PTHR32468">
    <property type="entry name" value="CATION/H + ANTIPORTER"/>
    <property type="match status" value="1"/>
</dbReference>
<feature type="domain" description="Cation/H(+) antiporter C-terminal" evidence="13">
    <location>
        <begin position="639"/>
        <end position="780"/>
    </location>
</feature>
<accession>A0A835DD84</accession>
<evidence type="ECO:0000256" key="1">
    <source>
        <dbReference type="ARBA" id="ARBA00004141"/>
    </source>
</evidence>
<evidence type="ECO:0000256" key="2">
    <source>
        <dbReference type="ARBA" id="ARBA00022448"/>
    </source>
</evidence>
<dbReference type="Pfam" id="PF23259">
    <property type="entry name" value="CHX17_C"/>
    <property type="match status" value="1"/>
</dbReference>